<gene>
    <name evidence="1" type="ORF">FHU31_005924</name>
</gene>
<dbReference type="Pfam" id="PF23841">
    <property type="entry name" value="Phage_tail_terminator_2"/>
    <property type="match status" value="1"/>
</dbReference>
<dbReference type="EMBL" id="JAANOW010000005">
    <property type="protein sequence ID" value="NIH98900.1"/>
    <property type="molecule type" value="Genomic_DNA"/>
</dbReference>
<proteinExistence type="predicted"/>
<keyword evidence="2" id="KW-1185">Reference proteome</keyword>
<protein>
    <submittedName>
        <fullName evidence="1">Uncharacterized protein</fullName>
    </submittedName>
</protein>
<dbReference type="InterPro" id="IPR057003">
    <property type="entry name" value="Phage_tail_terminator_2"/>
</dbReference>
<evidence type="ECO:0000313" key="2">
    <source>
        <dbReference type="Proteomes" id="UP000547444"/>
    </source>
</evidence>
<organism evidence="1 2">
    <name type="scientific">Mycolicibacterium fluoranthenivorans</name>
    <dbReference type="NCBI Taxonomy" id="258505"/>
    <lineage>
        <taxon>Bacteria</taxon>
        <taxon>Bacillati</taxon>
        <taxon>Actinomycetota</taxon>
        <taxon>Actinomycetes</taxon>
        <taxon>Mycobacteriales</taxon>
        <taxon>Mycobacteriaceae</taxon>
        <taxon>Mycolicibacterium</taxon>
    </lineage>
</organism>
<dbReference type="Proteomes" id="UP000547444">
    <property type="component" value="Unassembled WGS sequence"/>
</dbReference>
<dbReference type="RefSeq" id="WP_167164586.1">
    <property type="nucleotide sequence ID" value="NZ_JAANOW010000005.1"/>
</dbReference>
<evidence type="ECO:0000313" key="1">
    <source>
        <dbReference type="EMBL" id="NIH98900.1"/>
    </source>
</evidence>
<dbReference type="AlphaFoldDB" id="A0A7X5U5M2"/>
<name>A0A7X5U5M2_9MYCO</name>
<reference evidence="1 2" key="1">
    <citation type="submission" date="2020-03" db="EMBL/GenBank/DDBJ databases">
        <title>Sequencing the genomes of 1000 actinobacteria strains.</title>
        <authorList>
            <person name="Klenk H.-P."/>
        </authorList>
    </citation>
    <scope>NUCLEOTIDE SEQUENCE [LARGE SCALE GENOMIC DNA]</scope>
    <source>
        <strain evidence="1 2">DSM 44556</strain>
    </source>
</reference>
<comment type="caution">
    <text evidence="1">The sequence shown here is derived from an EMBL/GenBank/DDBJ whole genome shotgun (WGS) entry which is preliminary data.</text>
</comment>
<accession>A0A7X5U5M2</accession>
<sequence length="160" mass="17820">MITFGSWYKGGYPNVENLLKTLFADPAIGLSGVEVTYWLPSEEKIAEKLDADEGFLRIYRTGGKINRSEGRDEANVQLAALTKSRDASWELIEVARQVLEQFEATAIVPGTIHKLHCAGEILGPQLIPEQIRAERLVPVTFTLHTWKPKGLGNYREALGL</sequence>